<gene>
    <name evidence="1" type="ORF">NP493_672g00010</name>
</gene>
<accession>A0AAD9KSX2</accession>
<dbReference type="EMBL" id="JAODUO010000671">
    <property type="protein sequence ID" value="KAK2176295.1"/>
    <property type="molecule type" value="Genomic_DNA"/>
</dbReference>
<protein>
    <submittedName>
        <fullName evidence="1">Uncharacterized protein</fullName>
    </submittedName>
</protein>
<comment type="caution">
    <text evidence="1">The sequence shown here is derived from an EMBL/GenBank/DDBJ whole genome shotgun (WGS) entry which is preliminary data.</text>
</comment>
<sequence>MKQIFNNQCISKTTENNINTIYISSQRQNRNISSVTSLQSKSKFINLQFTVLKYLRCYLQLVQKYIQIISSNVFKGYVICSLWLNNYRSTLPYMLSRYSMTQLQCIRLIPS</sequence>
<proteinExistence type="predicted"/>
<evidence type="ECO:0000313" key="1">
    <source>
        <dbReference type="EMBL" id="KAK2176295.1"/>
    </source>
</evidence>
<evidence type="ECO:0000313" key="2">
    <source>
        <dbReference type="Proteomes" id="UP001209878"/>
    </source>
</evidence>
<reference evidence="1" key="1">
    <citation type="journal article" date="2023" name="Mol. Biol. Evol.">
        <title>Third-Generation Sequencing Reveals the Adaptive Role of the Epigenome in Three Deep-Sea Polychaetes.</title>
        <authorList>
            <person name="Perez M."/>
            <person name="Aroh O."/>
            <person name="Sun Y."/>
            <person name="Lan Y."/>
            <person name="Juniper S.K."/>
            <person name="Young C.R."/>
            <person name="Angers B."/>
            <person name="Qian P.Y."/>
        </authorList>
    </citation>
    <scope>NUCLEOTIDE SEQUENCE</scope>
    <source>
        <strain evidence="1">R07B-5</strain>
    </source>
</reference>
<dbReference type="Proteomes" id="UP001209878">
    <property type="component" value="Unassembled WGS sequence"/>
</dbReference>
<dbReference type="AlphaFoldDB" id="A0AAD9KSX2"/>
<keyword evidence="2" id="KW-1185">Reference proteome</keyword>
<organism evidence="1 2">
    <name type="scientific">Ridgeia piscesae</name>
    <name type="common">Tubeworm</name>
    <dbReference type="NCBI Taxonomy" id="27915"/>
    <lineage>
        <taxon>Eukaryota</taxon>
        <taxon>Metazoa</taxon>
        <taxon>Spiralia</taxon>
        <taxon>Lophotrochozoa</taxon>
        <taxon>Annelida</taxon>
        <taxon>Polychaeta</taxon>
        <taxon>Sedentaria</taxon>
        <taxon>Canalipalpata</taxon>
        <taxon>Sabellida</taxon>
        <taxon>Siboglinidae</taxon>
        <taxon>Ridgeia</taxon>
    </lineage>
</organism>
<name>A0AAD9KSX2_RIDPI</name>